<dbReference type="InterPro" id="IPR013766">
    <property type="entry name" value="Thioredoxin_domain"/>
</dbReference>
<proteinExistence type="inferred from homology"/>
<evidence type="ECO:0000313" key="5">
    <source>
        <dbReference type="EMBL" id="NKE44355.1"/>
    </source>
</evidence>
<dbReference type="Pfam" id="PF08534">
    <property type="entry name" value="Redoxin"/>
    <property type="match status" value="1"/>
</dbReference>
<dbReference type="Gene3D" id="3.40.30.10">
    <property type="entry name" value="Glutaredoxin"/>
    <property type="match status" value="1"/>
</dbReference>
<evidence type="ECO:0000256" key="3">
    <source>
        <dbReference type="RuleBase" id="RU366011"/>
    </source>
</evidence>
<keyword evidence="3" id="KW-0049">Antioxidant</keyword>
<dbReference type="InterPro" id="IPR036249">
    <property type="entry name" value="Thioredoxin-like_sf"/>
</dbReference>
<dbReference type="InterPro" id="IPR037944">
    <property type="entry name" value="PRX5-like"/>
</dbReference>
<gene>
    <name evidence="5" type="ORF">HB662_06170</name>
</gene>
<reference evidence="5 6" key="1">
    <citation type="submission" date="2020-03" db="EMBL/GenBank/DDBJ databases">
        <title>Roseomonas selenitidurans sp. nov. isolated from soil.</title>
        <authorList>
            <person name="Liu H."/>
        </authorList>
    </citation>
    <scope>NUCLEOTIDE SEQUENCE [LARGE SCALE GENOMIC DNA]</scope>
    <source>
        <strain evidence="5 6">JCM 15073</strain>
    </source>
</reference>
<organism evidence="5 6">
    <name type="scientific">Falsiroseomonas frigidaquae</name>
    <dbReference type="NCBI Taxonomy" id="487318"/>
    <lineage>
        <taxon>Bacteria</taxon>
        <taxon>Pseudomonadati</taxon>
        <taxon>Pseudomonadota</taxon>
        <taxon>Alphaproteobacteria</taxon>
        <taxon>Acetobacterales</taxon>
        <taxon>Roseomonadaceae</taxon>
        <taxon>Falsiroseomonas</taxon>
    </lineage>
</organism>
<dbReference type="InterPro" id="IPR013740">
    <property type="entry name" value="Redoxin"/>
</dbReference>
<evidence type="ECO:0000256" key="2">
    <source>
        <dbReference type="ARBA" id="ARBA00023002"/>
    </source>
</evidence>
<dbReference type="PANTHER" id="PTHR10430">
    <property type="entry name" value="PEROXIREDOXIN"/>
    <property type="match status" value="1"/>
</dbReference>
<evidence type="ECO:0000313" key="6">
    <source>
        <dbReference type="Proteomes" id="UP000765160"/>
    </source>
</evidence>
<keyword evidence="3" id="KW-0676">Redox-active center</keyword>
<keyword evidence="1 3" id="KW-0575">Peroxidase</keyword>
<evidence type="ECO:0000259" key="4">
    <source>
        <dbReference type="PROSITE" id="PS51352"/>
    </source>
</evidence>
<dbReference type="CDD" id="cd03013">
    <property type="entry name" value="PRX5_like"/>
    <property type="match status" value="1"/>
</dbReference>
<sequence>MTIQVGDAIPSVKVTQAGAEGPKEVGTEELFKGKTVVLFGVPGAFTPTCSAKHLPGFVTNADALRAKGVDTIACMSVNDAFVMGAWAKDQGITDQVVMLADGSAVLTRALGLELDLTARGLGVRCQRFVLVAKDGKVTHVAVEAPGAFEVSKAEAVLAAL</sequence>
<evidence type="ECO:0000256" key="1">
    <source>
        <dbReference type="ARBA" id="ARBA00022559"/>
    </source>
</evidence>
<keyword evidence="6" id="KW-1185">Reference proteome</keyword>
<keyword evidence="2 3" id="KW-0560">Oxidoreductase</keyword>
<accession>A0ABX1EUY0</accession>
<comment type="function">
    <text evidence="3">Thiol-specific peroxidase that catalyzes the reduction of hydrogen peroxide and organic hydroperoxides to water and alcohols, respectively. Plays a role in cell protection against oxidative stress by detoxifying peroxides.</text>
</comment>
<name>A0ABX1EUY0_9PROT</name>
<protein>
    <recommendedName>
        <fullName evidence="3">Glutathione-dependent peroxiredoxin</fullName>
        <ecNumber evidence="3">1.11.1.27</ecNumber>
    </recommendedName>
</protein>
<dbReference type="EMBL" id="JAAVTX010000002">
    <property type="protein sequence ID" value="NKE44355.1"/>
    <property type="molecule type" value="Genomic_DNA"/>
</dbReference>
<dbReference type="RefSeq" id="WP_168048282.1">
    <property type="nucleotide sequence ID" value="NZ_JAATJR010000002.1"/>
</dbReference>
<comment type="caution">
    <text evidence="5">The sequence shown here is derived from an EMBL/GenBank/DDBJ whole genome shotgun (WGS) entry which is preliminary data.</text>
</comment>
<dbReference type="PROSITE" id="PS51352">
    <property type="entry name" value="THIOREDOXIN_2"/>
    <property type="match status" value="1"/>
</dbReference>
<dbReference type="PANTHER" id="PTHR10430:SF16">
    <property type="entry name" value="PEROXIREDOXIN-5, MITOCHONDRIAL"/>
    <property type="match status" value="1"/>
</dbReference>
<comment type="catalytic activity">
    <reaction evidence="3">
        <text>a hydroperoxide + 2 glutathione = an alcohol + glutathione disulfide + H2O</text>
        <dbReference type="Rhea" id="RHEA:62632"/>
        <dbReference type="ChEBI" id="CHEBI:15377"/>
        <dbReference type="ChEBI" id="CHEBI:30879"/>
        <dbReference type="ChEBI" id="CHEBI:35924"/>
        <dbReference type="ChEBI" id="CHEBI:57925"/>
        <dbReference type="ChEBI" id="CHEBI:58297"/>
        <dbReference type="EC" id="1.11.1.27"/>
    </reaction>
</comment>
<comment type="similarity">
    <text evidence="3">Belongs to the peroxiredoxin family. Prx5 subfamily.</text>
</comment>
<dbReference type="EC" id="1.11.1.27" evidence="3"/>
<feature type="domain" description="Thioredoxin" evidence="4">
    <location>
        <begin position="3"/>
        <end position="160"/>
    </location>
</feature>
<dbReference type="Proteomes" id="UP000765160">
    <property type="component" value="Unassembled WGS sequence"/>
</dbReference>
<dbReference type="SUPFAM" id="SSF52833">
    <property type="entry name" value="Thioredoxin-like"/>
    <property type="match status" value="1"/>
</dbReference>